<feature type="transmembrane region" description="Helical" evidence="1">
    <location>
        <begin position="60"/>
        <end position="78"/>
    </location>
</feature>
<evidence type="ECO:0000313" key="2">
    <source>
        <dbReference type="EMBL" id="KAG5531646.1"/>
    </source>
</evidence>
<protein>
    <submittedName>
        <fullName evidence="2">Uncharacterized protein</fullName>
    </submittedName>
</protein>
<reference evidence="2" key="1">
    <citation type="submission" date="2020-08" db="EMBL/GenBank/DDBJ databases">
        <title>Plant Genome Project.</title>
        <authorList>
            <person name="Zhang R.-G."/>
        </authorList>
    </citation>
    <scope>NUCLEOTIDE SEQUENCE</scope>
    <source>
        <strain evidence="2">WSP0</strain>
        <tissue evidence="2">Leaf</tissue>
    </source>
</reference>
<dbReference type="Proteomes" id="UP000823749">
    <property type="component" value="Chromosome 9"/>
</dbReference>
<dbReference type="Proteomes" id="UP000823749">
    <property type="component" value="Chromosome 5"/>
</dbReference>
<keyword evidence="1" id="KW-0472">Membrane</keyword>
<evidence type="ECO:0000256" key="1">
    <source>
        <dbReference type="SAM" id="Phobius"/>
    </source>
</evidence>
<gene>
    <name evidence="3" type="ORF">RHGRI_014105</name>
    <name evidence="2" type="ORF">RHGRI_026314</name>
</gene>
<name>A0AAV6IS81_9ERIC</name>
<comment type="caution">
    <text evidence="2">The sequence shown here is derived from an EMBL/GenBank/DDBJ whole genome shotgun (WGS) entry which is preliminary data.</text>
</comment>
<keyword evidence="1" id="KW-0812">Transmembrane</keyword>
<dbReference type="AlphaFoldDB" id="A0AAV6IS81"/>
<dbReference type="EMBL" id="JACTNZ010000009">
    <property type="protein sequence ID" value="KAG5531646.1"/>
    <property type="molecule type" value="Genomic_DNA"/>
</dbReference>
<accession>A0AAV6IS81</accession>
<feature type="transmembrane region" description="Helical" evidence="1">
    <location>
        <begin position="29"/>
        <end position="48"/>
    </location>
</feature>
<proteinExistence type="predicted"/>
<evidence type="ECO:0000313" key="4">
    <source>
        <dbReference type="Proteomes" id="UP000823749"/>
    </source>
</evidence>
<keyword evidence="4" id="KW-1185">Reference proteome</keyword>
<sequence length="90" mass="10852">MANLPQGLPVEFWERDAERVEFRLFIQTLWMQLFIFILLCALLTMRIPPWFGWNVNVDTLWYWIGIVAAVVAAIIREYENQRRQALNIRR</sequence>
<dbReference type="EMBL" id="JACTNZ010000005">
    <property type="protein sequence ID" value="KAG5548643.1"/>
    <property type="molecule type" value="Genomic_DNA"/>
</dbReference>
<organism evidence="2 4">
    <name type="scientific">Rhododendron griersonianum</name>
    <dbReference type="NCBI Taxonomy" id="479676"/>
    <lineage>
        <taxon>Eukaryota</taxon>
        <taxon>Viridiplantae</taxon>
        <taxon>Streptophyta</taxon>
        <taxon>Embryophyta</taxon>
        <taxon>Tracheophyta</taxon>
        <taxon>Spermatophyta</taxon>
        <taxon>Magnoliopsida</taxon>
        <taxon>eudicotyledons</taxon>
        <taxon>Gunneridae</taxon>
        <taxon>Pentapetalae</taxon>
        <taxon>asterids</taxon>
        <taxon>Ericales</taxon>
        <taxon>Ericaceae</taxon>
        <taxon>Ericoideae</taxon>
        <taxon>Rhodoreae</taxon>
        <taxon>Rhododendron</taxon>
    </lineage>
</organism>
<evidence type="ECO:0000313" key="3">
    <source>
        <dbReference type="EMBL" id="KAG5548643.1"/>
    </source>
</evidence>
<keyword evidence="1" id="KW-1133">Transmembrane helix</keyword>